<evidence type="ECO:0000256" key="2">
    <source>
        <dbReference type="PIRNR" id="PIRNR027110"/>
    </source>
</evidence>
<evidence type="ECO:0000313" key="4">
    <source>
        <dbReference type="Proteomes" id="UP000000600"/>
    </source>
</evidence>
<dbReference type="GO" id="GO:0051301">
    <property type="term" value="P:cell division"/>
    <property type="evidence" value="ECO:0007669"/>
    <property type="project" value="UniProtKB-UniRule"/>
</dbReference>
<dbReference type="GO" id="GO:0019901">
    <property type="term" value="F:protein kinase binding"/>
    <property type="evidence" value="ECO:0007669"/>
    <property type="project" value="UniProtKB-UniRule"/>
</dbReference>
<dbReference type="GeneID" id="5036087"/>
<dbReference type="OMA" id="HSIPRIQ"/>
<dbReference type="InterPro" id="IPR012389">
    <property type="entry name" value="Cyclin_P/U"/>
</dbReference>
<keyword evidence="1 2" id="KW-0195">Cyclin</keyword>
<reference evidence="3 4" key="1">
    <citation type="journal article" date="2006" name="Nature">
        <title>Global trends of whole-genome duplications revealed by the ciliate Paramecium tetraurelia.</title>
        <authorList>
            <consortium name="Genoscope"/>
            <person name="Aury J.-M."/>
            <person name="Jaillon O."/>
            <person name="Duret L."/>
            <person name="Noel B."/>
            <person name="Jubin C."/>
            <person name="Porcel B.M."/>
            <person name="Segurens B."/>
            <person name="Daubin V."/>
            <person name="Anthouard V."/>
            <person name="Aiach N."/>
            <person name="Arnaiz O."/>
            <person name="Billaut A."/>
            <person name="Beisson J."/>
            <person name="Blanc I."/>
            <person name="Bouhouche K."/>
            <person name="Camara F."/>
            <person name="Duharcourt S."/>
            <person name="Guigo R."/>
            <person name="Gogendeau D."/>
            <person name="Katinka M."/>
            <person name="Keller A.-M."/>
            <person name="Kissmehl R."/>
            <person name="Klotz C."/>
            <person name="Koll F."/>
            <person name="Le Moue A."/>
            <person name="Lepere C."/>
            <person name="Malinsky S."/>
            <person name="Nowacki M."/>
            <person name="Nowak J.K."/>
            <person name="Plattner H."/>
            <person name="Poulain J."/>
            <person name="Ruiz F."/>
            <person name="Serrano V."/>
            <person name="Zagulski M."/>
            <person name="Dessen P."/>
            <person name="Betermier M."/>
            <person name="Weissenbach J."/>
            <person name="Scarpelli C."/>
            <person name="Schachter V."/>
            <person name="Sperling L."/>
            <person name="Meyer E."/>
            <person name="Cohen J."/>
            <person name="Wincker P."/>
        </authorList>
    </citation>
    <scope>NUCLEOTIDE SEQUENCE [LARGE SCALE GENOMIC DNA]</scope>
    <source>
        <strain evidence="3 4">Stock d4-2</strain>
    </source>
</reference>
<evidence type="ECO:0000256" key="1">
    <source>
        <dbReference type="ARBA" id="ARBA00023127"/>
    </source>
</evidence>
<accession>A0DIN8</accession>
<dbReference type="PANTHER" id="PTHR15615">
    <property type="match status" value="1"/>
</dbReference>
<dbReference type="EMBL" id="CT868452">
    <property type="protein sequence ID" value="CAK82905.1"/>
    <property type="molecule type" value="Genomic_DNA"/>
</dbReference>
<dbReference type="Gene3D" id="1.10.472.10">
    <property type="entry name" value="Cyclin-like"/>
    <property type="match status" value="1"/>
</dbReference>
<keyword evidence="4" id="KW-1185">Reference proteome</keyword>
<dbReference type="Proteomes" id="UP000000600">
    <property type="component" value="Unassembled WGS sequence"/>
</dbReference>
<dbReference type="OrthoDB" id="337735at2759"/>
<dbReference type="RefSeq" id="XP_001450302.1">
    <property type="nucleotide sequence ID" value="XM_001450265.2"/>
</dbReference>
<dbReference type="HOGENOM" id="CLU_057371_2_2_1"/>
<name>A0DIN8_PARTE</name>
<gene>
    <name evidence="3" type="ORF">GSPATT00017262001</name>
</gene>
<dbReference type="PIRSF" id="PIRSF027110">
    <property type="entry name" value="PREG"/>
    <property type="match status" value="1"/>
</dbReference>
<dbReference type="PANTHER" id="PTHR15615:SF108">
    <property type="entry name" value="PROTEIN CNPPD1"/>
    <property type="match status" value="1"/>
</dbReference>
<sequence length="207" mass="24728">MLFPINNYLIIQIQKQCKRNRNLIKQSPSQYVYQQIKSFDKYLIFSMQPINQLLITIAKILEEILKETDQLSLQEVSVFHASRAPSISIQSYIQRIAKYTNCNSACFVLALIYLDKVQEMRQDVVLNSNCIHRYELVILFSIMVAIKYYDDEYYKNEYYAKVGGLSLKEINKLEMEFLDMLNYELYIQNEVFEVYEERLKQYEVIEI</sequence>
<dbReference type="InterPro" id="IPR013922">
    <property type="entry name" value="Cyclin_PHO80-like"/>
</dbReference>
<comment type="similarity">
    <text evidence="2">Belongs to the cyclin family.</text>
</comment>
<dbReference type="InParanoid" id="A0DIN8"/>
<dbReference type="STRING" id="5888.A0DIN8"/>
<proteinExistence type="inferred from homology"/>
<evidence type="ECO:0000313" key="3">
    <source>
        <dbReference type="EMBL" id="CAK82905.1"/>
    </source>
</evidence>
<dbReference type="SUPFAM" id="SSF47954">
    <property type="entry name" value="Cyclin-like"/>
    <property type="match status" value="1"/>
</dbReference>
<dbReference type="AlphaFoldDB" id="A0DIN8"/>
<protein>
    <recommendedName>
        <fullName evidence="2">Cyclin</fullName>
    </recommendedName>
</protein>
<dbReference type="InterPro" id="IPR036915">
    <property type="entry name" value="Cyclin-like_sf"/>
</dbReference>
<dbReference type="Pfam" id="PF08613">
    <property type="entry name" value="Cyclin"/>
    <property type="match status" value="1"/>
</dbReference>
<dbReference type="eggNOG" id="KOG1674">
    <property type="taxonomic scope" value="Eukaryota"/>
</dbReference>
<dbReference type="KEGG" id="ptm:GSPATT00017262001"/>
<organism evidence="3 4">
    <name type="scientific">Paramecium tetraurelia</name>
    <dbReference type="NCBI Taxonomy" id="5888"/>
    <lineage>
        <taxon>Eukaryota</taxon>
        <taxon>Sar</taxon>
        <taxon>Alveolata</taxon>
        <taxon>Ciliophora</taxon>
        <taxon>Intramacronucleata</taxon>
        <taxon>Oligohymenophorea</taxon>
        <taxon>Peniculida</taxon>
        <taxon>Parameciidae</taxon>
        <taxon>Paramecium</taxon>
    </lineage>
</organism>